<keyword evidence="5" id="KW-0627">Porphyrin biosynthesis</keyword>
<evidence type="ECO:0000313" key="9">
    <source>
        <dbReference type="Proteomes" id="UP000198546"/>
    </source>
</evidence>
<dbReference type="InterPro" id="IPR012409">
    <property type="entry name" value="Sirohaem_synth"/>
</dbReference>
<evidence type="ECO:0000256" key="4">
    <source>
        <dbReference type="ARBA" id="ARBA00022691"/>
    </source>
</evidence>
<sequence>MAQPYLLGVRLEGRRVLVVGAGTVSSRRVPDLLAAGALVEVVAPEVDDALQRLADAGALVLHRRPFAPEDLLRPAPAWLVLTATGTVDAEVAAAAEETRVWCLRADDAAASPLHRPAVARGADGSPAEGIVVAVSGDADPRRAVAVRDAVLAGLDSGVLPVRRRRTGAGGRPGKVWLVGAGPGDAGLISVRGRALLAAADVVVTDRLGTAEHLASLSPEVEVVDVGKSPGRHGTIQDRIHEVLVEHALAGRQVVRLKGGDPFVLGRGGEEVEHCLAHGVEVEVVPGITSAVSVPAAAGIPVTHRGVSTSFVVASGHAGAAGLGSLLQVTDATVVLLMAVGHLEEICTALVAAGRPPGTAAAVVERGWTPEQRTTHATLGELAAAASARGVTNPAVVVIGDVAAVPLTRRTGTSGPSRG</sequence>
<gene>
    <name evidence="8" type="ORF">SAMN04489747_2252</name>
</gene>
<evidence type="ECO:0000256" key="5">
    <source>
        <dbReference type="ARBA" id="ARBA00023244"/>
    </source>
</evidence>
<evidence type="ECO:0000256" key="6">
    <source>
        <dbReference type="PIRSR" id="PIRSR036426-1"/>
    </source>
</evidence>
<feature type="active site" description="Proton acceptor" evidence="6">
    <location>
        <position position="205"/>
    </location>
</feature>
<dbReference type="SUPFAM" id="SSF53790">
    <property type="entry name" value="Tetrapyrrole methylase"/>
    <property type="match status" value="1"/>
</dbReference>
<dbReference type="InterPro" id="IPR050161">
    <property type="entry name" value="Siro_Cobalamin_biosynth"/>
</dbReference>
<dbReference type="InterPro" id="IPR000878">
    <property type="entry name" value="4pyrrol_Mease"/>
</dbReference>
<feature type="domain" description="Tetrapyrrole methylase" evidence="7">
    <location>
        <begin position="174"/>
        <end position="382"/>
    </location>
</feature>
<dbReference type="InterPro" id="IPR006366">
    <property type="entry name" value="CobA/CysG_C"/>
</dbReference>
<dbReference type="OrthoDB" id="9815856at2"/>
<dbReference type="InterPro" id="IPR014776">
    <property type="entry name" value="4pyrrole_Mease_sub2"/>
</dbReference>
<evidence type="ECO:0000256" key="3">
    <source>
        <dbReference type="ARBA" id="ARBA00022679"/>
    </source>
</evidence>
<dbReference type="PIRSF" id="PIRSF036426">
    <property type="entry name" value="Sirohaem_synth"/>
    <property type="match status" value="1"/>
</dbReference>
<dbReference type="PANTHER" id="PTHR45790">
    <property type="entry name" value="SIROHEME SYNTHASE-RELATED"/>
    <property type="match status" value="1"/>
</dbReference>
<evidence type="ECO:0000256" key="2">
    <source>
        <dbReference type="ARBA" id="ARBA00022603"/>
    </source>
</evidence>
<dbReference type="EMBL" id="LT629688">
    <property type="protein sequence ID" value="SDE00361.1"/>
    <property type="molecule type" value="Genomic_DNA"/>
</dbReference>
<dbReference type="GO" id="GO:0051287">
    <property type="term" value="F:NAD binding"/>
    <property type="evidence" value="ECO:0007669"/>
    <property type="project" value="InterPro"/>
</dbReference>
<dbReference type="Gene3D" id="3.40.50.720">
    <property type="entry name" value="NAD(P)-binding Rossmann-like Domain"/>
    <property type="match status" value="1"/>
</dbReference>
<dbReference type="Gene3D" id="3.30.950.10">
    <property type="entry name" value="Methyltransferase, Cobalt-precorrin-4 Transmethylase, Domain 2"/>
    <property type="match status" value="1"/>
</dbReference>
<dbReference type="Pfam" id="PF00590">
    <property type="entry name" value="TP_methylase"/>
    <property type="match status" value="1"/>
</dbReference>
<dbReference type="GO" id="GO:0004851">
    <property type="term" value="F:uroporphyrin-III C-methyltransferase activity"/>
    <property type="evidence" value="ECO:0007669"/>
    <property type="project" value="UniProtKB-EC"/>
</dbReference>
<keyword evidence="9" id="KW-1185">Reference proteome</keyword>
<dbReference type="STRING" id="675864.SAMN04489747_2252"/>
<dbReference type="EC" id="2.1.1.107" evidence="1"/>
<reference evidence="8 9" key="1">
    <citation type="submission" date="2016-10" db="EMBL/GenBank/DDBJ databases">
        <authorList>
            <person name="de Groot N.N."/>
        </authorList>
    </citation>
    <scope>NUCLEOTIDE SEQUENCE [LARGE SCALE GENOMIC DNA]</scope>
    <source>
        <strain evidence="8 9">MON 2.2</strain>
    </source>
</reference>
<dbReference type="CDD" id="cd11642">
    <property type="entry name" value="SUMT"/>
    <property type="match status" value="1"/>
</dbReference>
<organism evidence="8 9">
    <name type="scientific">Auraticoccus monumenti</name>
    <dbReference type="NCBI Taxonomy" id="675864"/>
    <lineage>
        <taxon>Bacteria</taxon>
        <taxon>Bacillati</taxon>
        <taxon>Actinomycetota</taxon>
        <taxon>Actinomycetes</taxon>
        <taxon>Propionibacteriales</taxon>
        <taxon>Propionibacteriaceae</taxon>
        <taxon>Auraticoccus</taxon>
    </lineage>
</organism>
<dbReference type="InterPro" id="IPR036291">
    <property type="entry name" value="NAD(P)-bd_dom_sf"/>
</dbReference>
<dbReference type="NCBIfam" id="NF004790">
    <property type="entry name" value="PRK06136.1"/>
    <property type="match status" value="1"/>
</dbReference>
<dbReference type="RefSeq" id="WP_090593460.1">
    <property type="nucleotide sequence ID" value="NZ_LT629688.1"/>
</dbReference>
<keyword evidence="2 8" id="KW-0489">Methyltransferase</keyword>
<name>A0A1G6ZCW6_9ACTN</name>
<dbReference type="Proteomes" id="UP000198546">
    <property type="component" value="Chromosome i"/>
</dbReference>
<dbReference type="InterPro" id="IPR014777">
    <property type="entry name" value="4pyrrole_Mease_sub1"/>
</dbReference>
<dbReference type="GO" id="GO:0019354">
    <property type="term" value="P:siroheme biosynthetic process"/>
    <property type="evidence" value="ECO:0007669"/>
    <property type="project" value="InterPro"/>
</dbReference>
<dbReference type="GO" id="GO:0009236">
    <property type="term" value="P:cobalamin biosynthetic process"/>
    <property type="evidence" value="ECO:0007669"/>
    <property type="project" value="InterPro"/>
</dbReference>
<dbReference type="Gene3D" id="3.40.1010.10">
    <property type="entry name" value="Cobalt-precorrin-4 Transmethylase, Domain 1"/>
    <property type="match status" value="1"/>
</dbReference>
<dbReference type="GO" id="GO:0043115">
    <property type="term" value="F:precorrin-2 dehydrogenase activity"/>
    <property type="evidence" value="ECO:0007669"/>
    <property type="project" value="InterPro"/>
</dbReference>
<evidence type="ECO:0000259" key="7">
    <source>
        <dbReference type="Pfam" id="PF00590"/>
    </source>
</evidence>
<keyword evidence="3 8" id="KW-0808">Transferase</keyword>
<protein>
    <recommendedName>
        <fullName evidence="1">uroporphyrinogen-III C-methyltransferase</fullName>
        <ecNumber evidence="1">2.1.1.107</ecNumber>
    </recommendedName>
</protein>
<keyword evidence="4" id="KW-0949">S-adenosyl-L-methionine</keyword>
<dbReference type="GO" id="GO:0051266">
    <property type="term" value="F:sirohydrochlorin ferrochelatase activity"/>
    <property type="evidence" value="ECO:0007669"/>
    <property type="project" value="InterPro"/>
</dbReference>
<feature type="active site" description="Proton donor" evidence="6">
    <location>
        <position position="227"/>
    </location>
</feature>
<accession>A0A1G6ZCW6</accession>
<proteinExistence type="predicted"/>
<evidence type="ECO:0000313" key="8">
    <source>
        <dbReference type="EMBL" id="SDE00361.1"/>
    </source>
</evidence>
<dbReference type="InterPro" id="IPR035996">
    <property type="entry name" value="4pyrrol_Methylase_sf"/>
</dbReference>
<dbReference type="NCBIfam" id="TIGR01469">
    <property type="entry name" value="cobA_cysG_Cterm"/>
    <property type="match status" value="1"/>
</dbReference>
<dbReference type="SUPFAM" id="SSF51735">
    <property type="entry name" value="NAD(P)-binding Rossmann-fold domains"/>
    <property type="match status" value="1"/>
</dbReference>
<dbReference type="Pfam" id="PF13241">
    <property type="entry name" value="NAD_binding_7"/>
    <property type="match status" value="1"/>
</dbReference>
<evidence type="ECO:0000256" key="1">
    <source>
        <dbReference type="ARBA" id="ARBA00012162"/>
    </source>
</evidence>
<dbReference type="FunFam" id="3.40.1010.10:FF:000001">
    <property type="entry name" value="Siroheme synthase"/>
    <property type="match status" value="1"/>
</dbReference>
<dbReference type="GO" id="GO:0032259">
    <property type="term" value="P:methylation"/>
    <property type="evidence" value="ECO:0007669"/>
    <property type="project" value="UniProtKB-KW"/>
</dbReference>
<dbReference type="PANTHER" id="PTHR45790:SF3">
    <property type="entry name" value="S-ADENOSYL-L-METHIONINE-DEPENDENT UROPORPHYRINOGEN III METHYLTRANSFERASE, CHLOROPLASTIC"/>
    <property type="match status" value="1"/>
</dbReference>
<dbReference type="AlphaFoldDB" id="A0A1G6ZCW6"/>